<gene>
    <name evidence="1" type="ordered locus">Mpe_B0490</name>
</gene>
<keyword evidence="1" id="KW-0614">Plasmid</keyword>
<dbReference type="HOGENOM" id="CLU_2437461_0_0_4"/>
<dbReference type="AlphaFoldDB" id="A2SNX3"/>
<geneLocation type="plasmid" evidence="1 2">
    <name>RPME01</name>
</geneLocation>
<dbReference type="EMBL" id="CP000556">
    <property type="protein sequence ID" value="ABM97262.1"/>
    <property type="molecule type" value="Genomic_DNA"/>
</dbReference>
<evidence type="ECO:0000313" key="2">
    <source>
        <dbReference type="Proteomes" id="UP000000366"/>
    </source>
</evidence>
<evidence type="ECO:0000313" key="1">
    <source>
        <dbReference type="EMBL" id="ABM97262.1"/>
    </source>
</evidence>
<keyword evidence="2" id="KW-1185">Reference proteome</keyword>
<dbReference type="Proteomes" id="UP000000366">
    <property type="component" value="Plasmid RPME01"/>
</dbReference>
<protein>
    <submittedName>
        <fullName evidence="1">Uncharacterized protein</fullName>
    </submittedName>
</protein>
<name>A2SNX3_METPP</name>
<accession>A2SNX3</accession>
<reference evidence="1 2" key="1">
    <citation type="journal article" date="2007" name="J. Bacteriol.">
        <title>Whole-genome analysis of the methyl tert-butyl ether-degrading beta-proteobacterium Methylibium petroleiphilum PM1.</title>
        <authorList>
            <person name="Kane S.R."/>
            <person name="Chakicherla A.Y."/>
            <person name="Chain P.S.G."/>
            <person name="Schmidt R."/>
            <person name="Shin M.W."/>
            <person name="Legler T.C."/>
            <person name="Scow K.M."/>
            <person name="Larimer F.W."/>
            <person name="Lucas S.M."/>
            <person name="Richardson P.M."/>
            <person name="Hristova K.R."/>
        </authorList>
    </citation>
    <scope>NUCLEOTIDE SEQUENCE [LARGE SCALE GENOMIC DNA]</scope>
    <source>
        <strain evidence="2">ATCC BAA-1232 / LMG 22953 / PM1</strain>
        <plasmid evidence="1 2">RPME01</plasmid>
    </source>
</reference>
<sequence>MVADRLAVACSSRQRAPPRLGCKGFTVVRRHHCLQSNSDSETKFPRSDTDTDLHLEMVDFADLAQTIGSWWIPVGILGDLPAARPDRRSP</sequence>
<organism evidence="1 2">
    <name type="scientific">Methylibium petroleiphilum (strain ATCC BAA-1232 / LMG 22953 / PM1)</name>
    <dbReference type="NCBI Taxonomy" id="420662"/>
    <lineage>
        <taxon>Bacteria</taxon>
        <taxon>Pseudomonadati</taxon>
        <taxon>Pseudomonadota</taxon>
        <taxon>Betaproteobacteria</taxon>
        <taxon>Burkholderiales</taxon>
        <taxon>Sphaerotilaceae</taxon>
        <taxon>Methylibium</taxon>
    </lineage>
</organism>
<dbReference type="KEGG" id="mpt:Mpe_B0490"/>
<proteinExistence type="predicted"/>